<evidence type="ECO:0000259" key="1">
    <source>
        <dbReference type="Pfam" id="PF13456"/>
    </source>
</evidence>
<dbReference type="EMBL" id="CAMAPF010001033">
    <property type="protein sequence ID" value="CAH9141692.1"/>
    <property type="molecule type" value="Genomic_DNA"/>
</dbReference>
<dbReference type="AlphaFoldDB" id="A0AAV0G2B0"/>
<dbReference type="InterPro" id="IPR002156">
    <property type="entry name" value="RNaseH_domain"/>
</dbReference>
<reference evidence="2" key="1">
    <citation type="submission" date="2022-07" db="EMBL/GenBank/DDBJ databases">
        <authorList>
            <person name="Macas J."/>
            <person name="Novak P."/>
            <person name="Neumann P."/>
        </authorList>
    </citation>
    <scope>NUCLEOTIDE SEQUENCE</scope>
</reference>
<name>A0AAV0G2B0_9ASTE</name>
<evidence type="ECO:0000313" key="3">
    <source>
        <dbReference type="Proteomes" id="UP001152523"/>
    </source>
</evidence>
<organism evidence="2 3">
    <name type="scientific">Cuscuta epithymum</name>
    <dbReference type="NCBI Taxonomy" id="186058"/>
    <lineage>
        <taxon>Eukaryota</taxon>
        <taxon>Viridiplantae</taxon>
        <taxon>Streptophyta</taxon>
        <taxon>Embryophyta</taxon>
        <taxon>Tracheophyta</taxon>
        <taxon>Spermatophyta</taxon>
        <taxon>Magnoliopsida</taxon>
        <taxon>eudicotyledons</taxon>
        <taxon>Gunneridae</taxon>
        <taxon>Pentapetalae</taxon>
        <taxon>asterids</taxon>
        <taxon>lamiids</taxon>
        <taxon>Solanales</taxon>
        <taxon>Convolvulaceae</taxon>
        <taxon>Cuscuteae</taxon>
        <taxon>Cuscuta</taxon>
        <taxon>Cuscuta subgen. Cuscuta</taxon>
    </lineage>
</organism>
<gene>
    <name evidence="2" type="ORF">CEPIT_LOCUS39327</name>
</gene>
<dbReference type="InterPro" id="IPR012337">
    <property type="entry name" value="RNaseH-like_sf"/>
</dbReference>
<proteinExistence type="predicted"/>
<dbReference type="PANTHER" id="PTHR47723:SF19">
    <property type="entry name" value="POLYNUCLEOTIDYL TRANSFERASE, RIBONUCLEASE H-LIKE SUPERFAMILY PROTEIN"/>
    <property type="match status" value="1"/>
</dbReference>
<evidence type="ECO:0000313" key="2">
    <source>
        <dbReference type="EMBL" id="CAH9141692.1"/>
    </source>
</evidence>
<dbReference type="SUPFAM" id="SSF53098">
    <property type="entry name" value="Ribonuclease H-like"/>
    <property type="match status" value="1"/>
</dbReference>
<accession>A0AAV0G2B0</accession>
<protein>
    <recommendedName>
        <fullName evidence="1">RNase H type-1 domain-containing protein</fullName>
    </recommendedName>
</protein>
<dbReference type="InterPro" id="IPR036397">
    <property type="entry name" value="RNaseH_sf"/>
</dbReference>
<keyword evidence="3" id="KW-1185">Reference proteome</keyword>
<feature type="domain" description="RNase H type-1" evidence="1">
    <location>
        <begin position="37"/>
        <end position="152"/>
    </location>
</feature>
<dbReference type="Pfam" id="PF13456">
    <property type="entry name" value="RVT_3"/>
    <property type="match status" value="1"/>
</dbReference>
<dbReference type="Proteomes" id="UP001152523">
    <property type="component" value="Unassembled WGS sequence"/>
</dbReference>
<sequence>MGEVLMEEELVPRGFRWPGRKFQLIKWHKPKSGLKINTDASFDGIQATGGAIMRTDRGKLVFGIRFPLVASSSMEAELKAIIFATSWAIRARYENFQVESDSRNALSTLLDEDARRWRNEIQATRLSVVNKNISFRHVMREGNWTAHYLAKDKLGQLQIYFNPNDLPTLAKQAYLMDLFGIFSIRFL</sequence>
<dbReference type="InterPro" id="IPR044730">
    <property type="entry name" value="RNase_H-like_dom_plant"/>
</dbReference>
<dbReference type="GO" id="GO:0003676">
    <property type="term" value="F:nucleic acid binding"/>
    <property type="evidence" value="ECO:0007669"/>
    <property type="project" value="InterPro"/>
</dbReference>
<dbReference type="Gene3D" id="3.30.420.10">
    <property type="entry name" value="Ribonuclease H-like superfamily/Ribonuclease H"/>
    <property type="match status" value="1"/>
</dbReference>
<dbReference type="GO" id="GO:0004523">
    <property type="term" value="F:RNA-DNA hybrid ribonuclease activity"/>
    <property type="evidence" value="ECO:0007669"/>
    <property type="project" value="InterPro"/>
</dbReference>
<comment type="caution">
    <text evidence="2">The sequence shown here is derived from an EMBL/GenBank/DDBJ whole genome shotgun (WGS) entry which is preliminary data.</text>
</comment>
<dbReference type="PANTHER" id="PTHR47723">
    <property type="entry name" value="OS05G0353850 PROTEIN"/>
    <property type="match status" value="1"/>
</dbReference>
<dbReference type="CDD" id="cd06222">
    <property type="entry name" value="RNase_H_like"/>
    <property type="match status" value="1"/>
</dbReference>
<dbReference type="InterPro" id="IPR053151">
    <property type="entry name" value="RNase_H-like"/>
</dbReference>